<organism evidence="1 2">
    <name type="scientific">Proteus mirabilis</name>
    <dbReference type="NCBI Taxonomy" id="584"/>
    <lineage>
        <taxon>Bacteria</taxon>
        <taxon>Pseudomonadati</taxon>
        <taxon>Pseudomonadota</taxon>
        <taxon>Gammaproteobacteria</taxon>
        <taxon>Enterobacterales</taxon>
        <taxon>Morganellaceae</taxon>
        <taxon>Proteus</taxon>
    </lineage>
</organism>
<protein>
    <submittedName>
        <fullName evidence="1">IdrE</fullName>
    </submittedName>
</protein>
<accession>A0A2X2DIG0</accession>
<evidence type="ECO:0000313" key="2">
    <source>
        <dbReference type="Proteomes" id="UP000251485"/>
    </source>
</evidence>
<sequence length="180" mass="21753">MKEIEQFYRELESAINFILEDKEYYDFIDNALVDYIENATNKFIYEWNDDFFEKKCKITLNINALLNEKSSMIVLLLRDFLMEEKDNYIELINYFYFSVLECYCEEYFGNKIEKNLNELIAVYFITLSYFSLDDQLVVFKSLIKNIKANNEFIDDKFSGDFNTTCFFIFPRKNQTQLMIN</sequence>
<dbReference type="AlphaFoldDB" id="A0A2X2DIG0"/>
<gene>
    <name evidence="1" type="primary">idrE_1</name>
    <name evidence="1" type="ORF">NCTC10975_00596</name>
</gene>
<name>A0A2X2DIG0_PROMI</name>
<dbReference type="EMBL" id="UAUE01000003">
    <property type="protein sequence ID" value="SPY94260.1"/>
    <property type="molecule type" value="Genomic_DNA"/>
</dbReference>
<proteinExistence type="predicted"/>
<evidence type="ECO:0000313" key="1">
    <source>
        <dbReference type="EMBL" id="SPY94260.1"/>
    </source>
</evidence>
<dbReference type="Proteomes" id="UP000251485">
    <property type="component" value="Unassembled WGS sequence"/>
</dbReference>
<reference evidence="1 2" key="1">
    <citation type="submission" date="2018-06" db="EMBL/GenBank/DDBJ databases">
        <authorList>
            <consortium name="Pathogen Informatics"/>
            <person name="Doyle S."/>
        </authorList>
    </citation>
    <scope>NUCLEOTIDE SEQUENCE [LARGE SCALE GENOMIC DNA]</scope>
    <source>
        <strain evidence="1 2">NCTC10975</strain>
    </source>
</reference>